<dbReference type="GeneTree" id="ENSGT00950000182856"/>
<dbReference type="Ensembl" id="ENSHCOT00000009174.1">
    <property type="protein sequence ID" value="ENSHCOP00000003179.1"/>
    <property type="gene ID" value="ENSHCOG00000004515.1"/>
</dbReference>
<accession>A0A3Q3D5E5</accession>
<dbReference type="AlphaFoldDB" id="A0A3Q3D5E5"/>
<organism evidence="3 4">
    <name type="scientific">Hippocampus comes</name>
    <name type="common">Tiger tail seahorse</name>
    <dbReference type="NCBI Taxonomy" id="109280"/>
    <lineage>
        <taxon>Eukaryota</taxon>
        <taxon>Metazoa</taxon>
        <taxon>Chordata</taxon>
        <taxon>Craniata</taxon>
        <taxon>Vertebrata</taxon>
        <taxon>Euteleostomi</taxon>
        <taxon>Actinopterygii</taxon>
        <taxon>Neopterygii</taxon>
        <taxon>Teleostei</taxon>
        <taxon>Neoteleostei</taxon>
        <taxon>Acanthomorphata</taxon>
        <taxon>Syngnathiaria</taxon>
        <taxon>Syngnathiformes</taxon>
        <taxon>Syngnathoidei</taxon>
        <taxon>Syngnathidae</taxon>
        <taxon>Hippocampus</taxon>
    </lineage>
</organism>
<evidence type="ECO:0000313" key="3">
    <source>
        <dbReference type="Ensembl" id="ENSHCOP00000003179.1"/>
    </source>
</evidence>
<dbReference type="PANTHER" id="PTHR22775:SF33">
    <property type="entry name" value="SNX19A PROTEIN"/>
    <property type="match status" value="1"/>
</dbReference>
<reference evidence="3" key="2">
    <citation type="submission" date="2025-09" db="UniProtKB">
        <authorList>
            <consortium name="Ensembl"/>
        </authorList>
    </citation>
    <scope>IDENTIFICATION</scope>
</reference>
<feature type="region of interest" description="Disordered" evidence="1">
    <location>
        <begin position="21"/>
        <end position="46"/>
    </location>
</feature>
<keyword evidence="4" id="KW-1185">Reference proteome</keyword>
<reference evidence="3" key="1">
    <citation type="submission" date="2025-08" db="UniProtKB">
        <authorList>
            <consortium name="Ensembl"/>
        </authorList>
    </citation>
    <scope>IDENTIFICATION</scope>
</reference>
<feature type="compositionally biased region" description="Polar residues" evidence="1">
    <location>
        <begin position="36"/>
        <end position="45"/>
    </location>
</feature>
<evidence type="ECO:0000313" key="4">
    <source>
        <dbReference type="Proteomes" id="UP000264820"/>
    </source>
</evidence>
<protein>
    <submittedName>
        <fullName evidence="3">Sorting nexin 19a</fullName>
    </submittedName>
</protein>
<dbReference type="Pfam" id="PF08628">
    <property type="entry name" value="Nexin_C"/>
    <property type="match status" value="1"/>
</dbReference>
<sequence length="224" mass="25287">MSLSRLESFVLEQERLLCEPQSREQAKRRESLAADSKSSGKTQGAGTACLVSPTNTAVADVALNILCLLMKDQWSWLCTENIQKAIRLIFGTFIERWMDVGVAHLTSAPCWVIYLQVLQEAVWPGGTLPAQPQPERSAAEREETKERCLECLLQLLPELVTDMLGSDKYRLSLETVLESLQDHHINKHLVYCICDLLLGFLIPESSDDSFQRRLLQSLRKDTPT</sequence>
<dbReference type="Proteomes" id="UP000264820">
    <property type="component" value="Unplaced"/>
</dbReference>
<evidence type="ECO:0000256" key="1">
    <source>
        <dbReference type="SAM" id="MobiDB-lite"/>
    </source>
</evidence>
<proteinExistence type="predicted"/>
<dbReference type="PANTHER" id="PTHR22775">
    <property type="entry name" value="SORTING NEXIN"/>
    <property type="match status" value="1"/>
</dbReference>
<name>A0A3Q3D5E5_HIPCM</name>
<dbReference type="InterPro" id="IPR013937">
    <property type="entry name" value="Sorting_nexin_C"/>
</dbReference>
<dbReference type="GO" id="GO:0035091">
    <property type="term" value="F:phosphatidylinositol binding"/>
    <property type="evidence" value="ECO:0007669"/>
    <property type="project" value="TreeGrafter"/>
</dbReference>
<feature type="compositionally biased region" description="Basic and acidic residues" evidence="1">
    <location>
        <begin position="21"/>
        <end position="32"/>
    </location>
</feature>
<feature type="domain" description="Sorting nexin C-terminal" evidence="2">
    <location>
        <begin position="76"/>
        <end position="183"/>
    </location>
</feature>
<evidence type="ECO:0000259" key="2">
    <source>
        <dbReference type="Pfam" id="PF08628"/>
    </source>
</evidence>